<evidence type="ECO:0000259" key="1">
    <source>
        <dbReference type="PROSITE" id="PS51468"/>
    </source>
</evidence>
<evidence type="ECO:0000313" key="3">
    <source>
        <dbReference type="Proteomes" id="UP000683925"/>
    </source>
</evidence>
<dbReference type="EMBL" id="CAJJDP010000089">
    <property type="protein sequence ID" value="CAD8187658.1"/>
    <property type="molecule type" value="Genomic_DNA"/>
</dbReference>
<name>A0A8S1WBM7_PAROT</name>
<dbReference type="PROSITE" id="PS51468">
    <property type="entry name" value="VIT"/>
    <property type="match status" value="1"/>
</dbReference>
<dbReference type="AlphaFoldDB" id="A0A8S1WBM7"/>
<dbReference type="Proteomes" id="UP000683925">
    <property type="component" value="Unassembled WGS sequence"/>
</dbReference>
<comment type="caution">
    <text evidence="2">The sequence shown here is derived from an EMBL/GenBank/DDBJ whole genome shotgun (WGS) entry which is preliminary data.</text>
</comment>
<proteinExistence type="predicted"/>
<sequence>MECGWNCMKFLGYEIKLKYTIQQSPIELNKVQHTVKIQPALAVVQIYQIYSTEQIKDQCELEYLFTKDQNSAVTKMIVKLGDQKVYGVIKELEEAKTEYKREQMKQNNGSKQRRFNYIKYEKGKNWLLMSWQIFKNSI</sequence>
<dbReference type="Pfam" id="PF08487">
    <property type="entry name" value="VIT"/>
    <property type="match status" value="1"/>
</dbReference>
<reference evidence="2" key="1">
    <citation type="submission" date="2021-01" db="EMBL/GenBank/DDBJ databases">
        <authorList>
            <consortium name="Genoscope - CEA"/>
            <person name="William W."/>
        </authorList>
    </citation>
    <scope>NUCLEOTIDE SEQUENCE</scope>
</reference>
<dbReference type="PANTHER" id="PTHR45737:SF6">
    <property type="entry name" value="VON WILLEBRAND FACTOR A DOMAIN-CONTAINING PROTEIN 5A"/>
    <property type="match status" value="1"/>
</dbReference>
<organism evidence="2 3">
    <name type="scientific">Paramecium octaurelia</name>
    <dbReference type="NCBI Taxonomy" id="43137"/>
    <lineage>
        <taxon>Eukaryota</taxon>
        <taxon>Sar</taxon>
        <taxon>Alveolata</taxon>
        <taxon>Ciliophora</taxon>
        <taxon>Intramacronucleata</taxon>
        <taxon>Oligohymenophorea</taxon>
        <taxon>Peniculida</taxon>
        <taxon>Parameciidae</taxon>
        <taxon>Paramecium</taxon>
    </lineage>
</organism>
<accession>A0A8S1WBM7</accession>
<protein>
    <recommendedName>
        <fullName evidence="1">VIT domain-containing protein</fullName>
    </recommendedName>
</protein>
<dbReference type="InterPro" id="IPR013694">
    <property type="entry name" value="VIT"/>
</dbReference>
<gene>
    <name evidence="2" type="ORF">POCTA_138.1.T0900210</name>
</gene>
<dbReference type="OrthoDB" id="320440at2759"/>
<keyword evidence="3" id="KW-1185">Reference proteome</keyword>
<evidence type="ECO:0000313" key="2">
    <source>
        <dbReference type="EMBL" id="CAD8187658.1"/>
    </source>
</evidence>
<dbReference type="PANTHER" id="PTHR45737">
    <property type="entry name" value="VON WILLEBRAND FACTOR A DOMAIN-CONTAINING PROTEIN 5A"/>
    <property type="match status" value="1"/>
</dbReference>
<feature type="domain" description="VIT" evidence="1">
    <location>
        <begin position="12"/>
        <end position="138"/>
    </location>
</feature>